<dbReference type="Gene3D" id="3.30.565.10">
    <property type="entry name" value="Histidine kinase-like ATPase, C-terminal domain"/>
    <property type="match status" value="1"/>
</dbReference>
<evidence type="ECO:0000256" key="4">
    <source>
        <dbReference type="ARBA" id="ARBA00022679"/>
    </source>
</evidence>
<evidence type="ECO:0000256" key="1">
    <source>
        <dbReference type="ARBA" id="ARBA00004651"/>
    </source>
</evidence>
<comment type="subcellular location">
    <subcellularLocation>
        <location evidence="1">Cell membrane</location>
        <topology evidence="1">Multi-pass membrane protein</topology>
    </subcellularLocation>
</comment>
<dbReference type="Proteomes" id="UP000615455">
    <property type="component" value="Unassembled WGS sequence"/>
</dbReference>
<dbReference type="CDD" id="cd06225">
    <property type="entry name" value="HAMP"/>
    <property type="match status" value="1"/>
</dbReference>
<feature type="transmembrane region" description="Helical" evidence="7">
    <location>
        <begin position="21"/>
        <end position="48"/>
    </location>
</feature>
<keyword evidence="3" id="KW-0597">Phosphoprotein</keyword>
<keyword evidence="2" id="KW-1003">Cell membrane</keyword>
<sequence length="605" mass="69827">MLGTKQRTMWGKLRSIFSRIRIVLLLSYFIIIFICIALVGSISFYISYRSMSEKAESSSIQIVRQIEKNMDNDFQNKRNLLLAPYYSQEYIDGINAYARMDDQAKFQFKQKLGDLFLKSFNITPIPDFIRFQIYYSNGELLNASDNLKQWTAEEVRQSDWFRQTVARDGKVYFSGPPADSHADNDKPAFSSSILIRDFANPDYFMIVRAEYRAELFRMIGQNDSLSANSQLLILDEDNGQIFTSRESLFDTTQSDLLERIKEDNGTFWYGKQKDVLVTYIRSEYSNWKVVLMMPKNEIFGPLNQIKTTTILTAIIALAVTFFISVLFGQRITNPILDLYKTISRVKRGDFSIRVQITRNDEIGRIAMNFNDMQDELQNLIESKYIYQIKLQQVELAMLYSQINPHFLYNTLDSIKAMADYYEAEKIGEMSQSLADMFRYNIKNKTEIVTLREELEQIDAYMRIQGIRFEDKVTYEVDVEESLYDHPLLKMTLQPLVENAVFHGVEPKRGHSTIRLSARRDGEALVLTVSDDGVGMTEERLTELRAKLSAPIYSEDVPMSSAEGGIGIRNVYARYAIRLGKQFECRMESGQGVGTSVTLIISSWNL</sequence>
<gene>
    <name evidence="9" type="ORF">GCM10008018_43000</name>
</gene>
<keyword evidence="10" id="KW-1185">Reference proteome</keyword>
<dbReference type="EMBL" id="BMHE01000024">
    <property type="protein sequence ID" value="GFZ92031.1"/>
    <property type="molecule type" value="Genomic_DNA"/>
</dbReference>
<keyword evidence="7" id="KW-0812">Transmembrane</keyword>
<dbReference type="SUPFAM" id="SSF55874">
    <property type="entry name" value="ATPase domain of HSP90 chaperone/DNA topoisomerase II/histidine kinase"/>
    <property type="match status" value="1"/>
</dbReference>
<dbReference type="RefSeq" id="WP_189014888.1">
    <property type="nucleotide sequence ID" value="NZ_BMHE01000024.1"/>
</dbReference>
<dbReference type="PANTHER" id="PTHR34220">
    <property type="entry name" value="SENSOR HISTIDINE KINASE YPDA"/>
    <property type="match status" value="1"/>
</dbReference>
<dbReference type="InterPro" id="IPR010559">
    <property type="entry name" value="Sig_transdc_His_kin_internal"/>
</dbReference>
<dbReference type="SMART" id="SM00304">
    <property type="entry name" value="HAMP"/>
    <property type="match status" value="1"/>
</dbReference>
<dbReference type="Gene3D" id="6.10.340.10">
    <property type="match status" value="1"/>
</dbReference>
<name>A0ABQ1EYE7_9BACL</name>
<keyword evidence="4" id="KW-0808">Transferase</keyword>
<dbReference type="Pfam" id="PF06580">
    <property type="entry name" value="His_kinase"/>
    <property type="match status" value="1"/>
</dbReference>
<keyword evidence="7" id="KW-1133">Transmembrane helix</keyword>
<dbReference type="SUPFAM" id="SSF158472">
    <property type="entry name" value="HAMP domain-like"/>
    <property type="match status" value="1"/>
</dbReference>
<evidence type="ECO:0000256" key="2">
    <source>
        <dbReference type="ARBA" id="ARBA00022475"/>
    </source>
</evidence>
<dbReference type="InterPro" id="IPR003660">
    <property type="entry name" value="HAMP_dom"/>
</dbReference>
<evidence type="ECO:0000256" key="7">
    <source>
        <dbReference type="SAM" id="Phobius"/>
    </source>
</evidence>
<dbReference type="GO" id="GO:0016301">
    <property type="term" value="F:kinase activity"/>
    <property type="evidence" value="ECO:0007669"/>
    <property type="project" value="UniProtKB-KW"/>
</dbReference>
<dbReference type="Pfam" id="PF00672">
    <property type="entry name" value="HAMP"/>
    <property type="match status" value="1"/>
</dbReference>
<evidence type="ECO:0000256" key="6">
    <source>
        <dbReference type="ARBA" id="ARBA00023136"/>
    </source>
</evidence>
<evidence type="ECO:0000259" key="8">
    <source>
        <dbReference type="PROSITE" id="PS50885"/>
    </source>
</evidence>
<accession>A0ABQ1EYE7</accession>
<feature type="domain" description="HAMP" evidence="8">
    <location>
        <begin position="329"/>
        <end position="381"/>
    </location>
</feature>
<dbReference type="InterPro" id="IPR050640">
    <property type="entry name" value="Bact_2-comp_sensor_kinase"/>
</dbReference>
<dbReference type="Pfam" id="PF02518">
    <property type="entry name" value="HATPase_c"/>
    <property type="match status" value="1"/>
</dbReference>
<keyword evidence="5 9" id="KW-0418">Kinase</keyword>
<reference evidence="10" key="1">
    <citation type="journal article" date="2019" name="Int. J. Syst. Evol. Microbiol.">
        <title>The Global Catalogue of Microorganisms (GCM) 10K type strain sequencing project: providing services to taxonomists for standard genome sequencing and annotation.</title>
        <authorList>
            <consortium name="The Broad Institute Genomics Platform"/>
            <consortium name="The Broad Institute Genome Sequencing Center for Infectious Disease"/>
            <person name="Wu L."/>
            <person name="Ma J."/>
        </authorList>
    </citation>
    <scope>NUCLEOTIDE SEQUENCE [LARGE SCALE GENOMIC DNA]</scope>
    <source>
        <strain evidence="10">CGMCC 1.15043</strain>
    </source>
</reference>
<dbReference type="PROSITE" id="PS50885">
    <property type="entry name" value="HAMP"/>
    <property type="match status" value="1"/>
</dbReference>
<evidence type="ECO:0000313" key="10">
    <source>
        <dbReference type="Proteomes" id="UP000615455"/>
    </source>
</evidence>
<comment type="caution">
    <text evidence="9">The sequence shown here is derived from an EMBL/GenBank/DDBJ whole genome shotgun (WGS) entry which is preliminary data.</text>
</comment>
<protein>
    <submittedName>
        <fullName evidence="9">Histidine kinase</fullName>
    </submittedName>
</protein>
<keyword evidence="6 7" id="KW-0472">Membrane</keyword>
<evidence type="ECO:0000313" key="9">
    <source>
        <dbReference type="EMBL" id="GFZ92031.1"/>
    </source>
</evidence>
<proteinExistence type="predicted"/>
<evidence type="ECO:0000256" key="5">
    <source>
        <dbReference type="ARBA" id="ARBA00022777"/>
    </source>
</evidence>
<evidence type="ECO:0000256" key="3">
    <source>
        <dbReference type="ARBA" id="ARBA00022553"/>
    </source>
</evidence>
<dbReference type="PANTHER" id="PTHR34220:SF7">
    <property type="entry name" value="SENSOR HISTIDINE KINASE YPDA"/>
    <property type="match status" value="1"/>
</dbReference>
<organism evidence="9 10">
    <name type="scientific">Paenibacillus marchantiophytorum</name>
    <dbReference type="NCBI Taxonomy" id="1619310"/>
    <lineage>
        <taxon>Bacteria</taxon>
        <taxon>Bacillati</taxon>
        <taxon>Bacillota</taxon>
        <taxon>Bacilli</taxon>
        <taxon>Bacillales</taxon>
        <taxon>Paenibacillaceae</taxon>
        <taxon>Paenibacillus</taxon>
    </lineage>
</organism>
<dbReference type="InterPro" id="IPR036890">
    <property type="entry name" value="HATPase_C_sf"/>
</dbReference>
<dbReference type="InterPro" id="IPR003594">
    <property type="entry name" value="HATPase_dom"/>
</dbReference>